<proteinExistence type="predicted"/>
<evidence type="ECO:0000313" key="2">
    <source>
        <dbReference type="Proteomes" id="UP001566132"/>
    </source>
</evidence>
<dbReference type="EMBL" id="JBDJPC010000005">
    <property type="protein sequence ID" value="KAL1502519.1"/>
    <property type="molecule type" value="Genomic_DNA"/>
</dbReference>
<sequence>MSILNDLTNNQLKKGDEILVEKQRFIANKIINSLQLKNNNKKNTNEISNGRIKKHTNLYRKSLQNRLKGRFSYFAVKLEEERRTIGLQTPYETLIEQIGSVLLEECELQKKSEKGIKMVPERDEGNDTEKHREPIDQYCVKVEKLTKMFRNISVSTDKYV</sequence>
<comment type="caution">
    <text evidence="1">The sequence shown here is derived from an EMBL/GenBank/DDBJ whole genome shotgun (WGS) entry which is preliminary data.</text>
</comment>
<dbReference type="Proteomes" id="UP001566132">
    <property type="component" value="Unassembled WGS sequence"/>
</dbReference>
<evidence type="ECO:0000313" key="1">
    <source>
        <dbReference type="EMBL" id="KAL1502519.1"/>
    </source>
</evidence>
<protein>
    <submittedName>
        <fullName evidence="1">Uncharacterized protein</fullName>
    </submittedName>
</protein>
<reference evidence="1 2" key="1">
    <citation type="submission" date="2024-05" db="EMBL/GenBank/DDBJ databases">
        <title>Genetic variation in Jamaican populations of the coffee berry borer (Hypothenemus hampei).</title>
        <authorList>
            <person name="Errbii M."/>
            <person name="Myrie A."/>
        </authorList>
    </citation>
    <scope>NUCLEOTIDE SEQUENCE [LARGE SCALE GENOMIC DNA]</scope>
    <source>
        <strain evidence="1">JA-Hopewell-2020-01-JO</strain>
        <tissue evidence="1">Whole body</tissue>
    </source>
</reference>
<keyword evidence="2" id="KW-1185">Reference proteome</keyword>
<organism evidence="1 2">
    <name type="scientific">Hypothenemus hampei</name>
    <name type="common">Coffee berry borer</name>
    <dbReference type="NCBI Taxonomy" id="57062"/>
    <lineage>
        <taxon>Eukaryota</taxon>
        <taxon>Metazoa</taxon>
        <taxon>Ecdysozoa</taxon>
        <taxon>Arthropoda</taxon>
        <taxon>Hexapoda</taxon>
        <taxon>Insecta</taxon>
        <taxon>Pterygota</taxon>
        <taxon>Neoptera</taxon>
        <taxon>Endopterygota</taxon>
        <taxon>Coleoptera</taxon>
        <taxon>Polyphaga</taxon>
        <taxon>Cucujiformia</taxon>
        <taxon>Curculionidae</taxon>
        <taxon>Scolytinae</taxon>
        <taxon>Hypothenemus</taxon>
    </lineage>
</organism>
<dbReference type="AlphaFoldDB" id="A0ABD1EUN9"/>
<gene>
    <name evidence="1" type="ORF">ABEB36_007651</name>
</gene>
<accession>A0ABD1EUN9</accession>
<name>A0ABD1EUN9_HYPHA</name>